<dbReference type="SUPFAM" id="SSF49785">
    <property type="entry name" value="Galactose-binding domain-like"/>
    <property type="match status" value="1"/>
</dbReference>
<dbReference type="Pfam" id="PF04300">
    <property type="entry name" value="FBA"/>
    <property type="match status" value="1"/>
</dbReference>
<dbReference type="FunFam" id="2.60.120.260:FF:000012">
    <property type="entry name" value="F-box only protein 2"/>
    <property type="match status" value="1"/>
</dbReference>
<dbReference type="PANTHER" id="PTHR12125:SF5">
    <property type="entry name" value="F-BOX DOMAIN-CONTAINING PROTEIN"/>
    <property type="match status" value="1"/>
</dbReference>
<dbReference type="SMART" id="SM01198">
    <property type="entry name" value="FBA"/>
    <property type="match status" value="1"/>
</dbReference>
<dbReference type="InterPro" id="IPR007397">
    <property type="entry name" value="F-box-assoc_dom"/>
</dbReference>
<accession>A0A9D4L772</accession>
<dbReference type="GO" id="GO:0019005">
    <property type="term" value="C:SCF ubiquitin ligase complex"/>
    <property type="evidence" value="ECO:0007669"/>
    <property type="project" value="TreeGrafter"/>
</dbReference>
<dbReference type="GO" id="GO:0061630">
    <property type="term" value="F:ubiquitin protein ligase activity"/>
    <property type="evidence" value="ECO:0007669"/>
    <property type="project" value="TreeGrafter"/>
</dbReference>
<dbReference type="GO" id="GO:0006516">
    <property type="term" value="P:glycoprotein catabolic process"/>
    <property type="evidence" value="ECO:0007669"/>
    <property type="project" value="TreeGrafter"/>
</dbReference>
<dbReference type="PROSITE" id="PS51114">
    <property type="entry name" value="FBA"/>
    <property type="match status" value="1"/>
</dbReference>
<dbReference type="InterPro" id="IPR039752">
    <property type="entry name" value="F-box_only"/>
</dbReference>
<organism evidence="2 3">
    <name type="scientific">Dreissena polymorpha</name>
    <name type="common">Zebra mussel</name>
    <name type="synonym">Mytilus polymorpha</name>
    <dbReference type="NCBI Taxonomy" id="45954"/>
    <lineage>
        <taxon>Eukaryota</taxon>
        <taxon>Metazoa</taxon>
        <taxon>Spiralia</taxon>
        <taxon>Lophotrochozoa</taxon>
        <taxon>Mollusca</taxon>
        <taxon>Bivalvia</taxon>
        <taxon>Autobranchia</taxon>
        <taxon>Heteroconchia</taxon>
        <taxon>Euheterodonta</taxon>
        <taxon>Imparidentia</taxon>
        <taxon>Neoheterodontei</taxon>
        <taxon>Myida</taxon>
        <taxon>Dreissenoidea</taxon>
        <taxon>Dreissenidae</taxon>
        <taxon>Dreissena</taxon>
    </lineage>
</organism>
<evidence type="ECO:0000313" key="3">
    <source>
        <dbReference type="Proteomes" id="UP000828390"/>
    </source>
</evidence>
<feature type="domain" description="FBA" evidence="1">
    <location>
        <begin position="1"/>
        <end position="177"/>
    </location>
</feature>
<evidence type="ECO:0000259" key="1">
    <source>
        <dbReference type="PROSITE" id="PS51114"/>
    </source>
</evidence>
<sequence>MGKKNLLQNPCAIDGMAGWEVTWNGGDGWKAEHSALGCRPFKEANPEAKDDACWTTSYGLCMKKQTIDLEFAGIVGDYLDDQRPEIRVTEWCGSRYDAGSEYHLLVRLLNSDLETVDKREVTKTLPADGQWHKVEKAFIIYGPGVRFIEYSHGGKDTCYWAGHFGVKITCSSVTVATGSGQDSSSSS</sequence>
<dbReference type="AlphaFoldDB" id="A0A9D4L772"/>
<keyword evidence="3" id="KW-1185">Reference proteome</keyword>
<dbReference type="GO" id="GO:0036503">
    <property type="term" value="P:ERAD pathway"/>
    <property type="evidence" value="ECO:0007669"/>
    <property type="project" value="TreeGrafter"/>
</dbReference>
<reference evidence="2" key="1">
    <citation type="journal article" date="2019" name="bioRxiv">
        <title>The Genome of the Zebra Mussel, Dreissena polymorpha: A Resource for Invasive Species Research.</title>
        <authorList>
            <person name="McCartney M.A."/>
            <person name="Auch B."/>
            <person name="Kono T."/>
            <person name="Mallez S."/>
            <person name="Zhang Y."/>
            <person name="Obille A."/>
            <person name="Becker A."/>
            <person name="Abrahante J.E."/>
            <person name="Garbe J."/>
            <person name="Badalamenti J.P."/>
            <person name="Herman A."/>
            <person name="Mangelson H."/>
            <person name="Liachko I."/>
            <person name="Sullivan S."/>
            <person name="Sone E.D."/>
            <person name="Koren S."/>
            <person name="Silverstein K.A.T."/>
            <person name="Beckman K.B."/>
            <person name="Gohl D.M."/>
        </authorList>
    </citation>
    <scope>NUCLEOTIDE SEQUENCE</scope>
    <source>
        <strain evidence="2">Duluth1</strain>
        <tissue evidence="2">Whole animal</tissue>
    </source>
</reference>
<dbReference type="GO" id="GO:0005737">
    <property type="term" value="C:cytoplasm"/>
    <property type="evidence" value="ECO:0007669"/>
    <property type="project" value="UniProtKB-ARBA"/>
</dbReference>
<dbReference type="PANTHER" id="PTHR12125">
    <property type="entry name" value="F-BOX ONLY PROTEIN 6-LIKE PROTEIN"/>
    <property type="match status" value="1"/>
</dbReference>
<dbReference type="OrthoDB" id="6038823at2759"/>
<proteinExistence type="predicted"/>
<name>A0A9D4L772_DREPO</name>
<dbReference type="EMBL" id="JAIWYP010000003">
    <property type="protein sequence ID" value="KAH3852528.1"/>
    <property type="molecule type" value="Genomic_DNA"/>
</dbReference>
<comment type="caution">
    <text evidence="2">The sequence shown here is derived from an EMBL/GenBank/DDBJ whole genome shotgun (WGS) entry which is preliminary data.</text>
</comment>
<gene>
    <name evidence="2" type="ORF">DPMN_095038</name>
</gene>
<dbReference type="InterPro" id="IPR008979">
    <property type="entry name" value="Galactose-bd-like_sf"/>
</dbReference>
<protein>
    <recommendedName>
        <fullName evidence="1">FBA domain-containing protein</fullName>
    </recommendedName>
</protein>
<dbReference type="Proteomes" id="UP000828390">
    <property type="component" value="Unassembled WGS sequence"/>
</dbReference>
<reference evidence="2" key="2">
    <citation type="submission" date="2020-11" db="EMBL/GenBank/DDBJ databases">
        <authorList>
            <person name="McCartney M.A."/>
            <person name="Auch B."/>
            <person name="Kono T."/>
            <person name="Mallez S."/>
            <person name="Becker A."/>
            <person name="Gohl D.M."/>
            <person name="Silverstein K.A.T."/>
            <person name="Koren S."/>
            <person name="Bechman K.B."/>
            <person name="Herman A."/>
            <person name="Abrahante J.E."/>
            <person name="Garbe J."/>
        </authorList>
    </citation>
    <scope>NUCLEOTIDE SEQUENCE</scope>
    <source>
        <strain evidence="2">Duluth1</strain>
        <tissue evidence="2">Whole animal</tissue>
    </source>
</reference>
<dbReference type="GO" id="GO:0031146">
    <property type="term" value="P:SCF-dependent proteasomal ubiquitin-dependent protein catabolic process"/>
    <property type="evidence" value="ECO:0007669"/>
    <property type="project" value="TreeGrafter"/>
</dbReference>
<dbReference type="Gene3D" id="2.60.120.260">
    <property type="entry name" value="Galactose-binding domain-like"/>
    <property type="match status" value="1"/>
</dbReference>
<evidence type="ECO:0000313" key="2">
    <source>
        <dbReference type="EMBL" id="KAH3852528.1"/>
    </source>
</evidence>